<feature type="compositionally biased region" description="Basic and acidic residues" evidence="1">
    <location>
        <begin position="318"/>
        <end position="339"/>
    </location>
</feature>
<dbReference type="eggNOG" id="KOG1878">
    <property type="taxonomic scope" value="Eukaryota"/>
</dbReference>
<dbReference type="GO" id="GO:0006357">
    <property type="term" value="P:regulation of transcription by RNA polymerase II"/>
    <property type="evidence" value="ECO:0007669"/>
    <property type="project" value="TreeGrafter"/>
</dbReference>
<dbReference type="InterPro" id="IPR009057">
    <property type="entry name" value="Homeodomain-like_sf"/>
</dbReference>
<dbReference type="AlphaFoldDB" id="M3K415"/>
<feature type="region of interest" description="Disordered" evidence="1">
    <location>
        <begin position="776"/>
        <end position="819"/>
    </location>
</feature>
<dbReference type="InterPro" id="IPR001005">
    <property type="entry name" value="SANT/Myb"/>
</dbReference>
<feature type="region of interest" description="Disordered" evidence="1">
    <location>
        <begin position="512"/>
        <end position="538"/>
    </location>
</feature>
<sequence length="890" mass="100111">MSSSNPRGGNGSSRYNDYLDYGKSRRKNFYSSNLSSQSTSSLQGLSRRDFKSNGPGSSSLTHSKDQPPVPQRNGSYPSSSYNNNNSNNNYGNYHDYYIGGGRNDTWRKSSGSGAPSVSGAGAGPAPSSSAAVGGAAPDSRLSSSNLSSSSSNSSYSSSYQQYRSNNPNGDYRVKDRYDSYDGSINTAKWKSNRSSVGSRYSAKDRIRGKQSSLPYSSGSNSVPLGSSSLVNSTGYRGDSYYGRGNSYNSYSKPRDYKYKYGNRDYGRSTLIAPVDNELKKEYEDRDSPISKDDDDEEDEEEEEEDEEEEQDEEQVGTQDREREENHHEEKKKTEFKLQDESMDTTTTDVSKIEEVPEEKVIETPSEIPKPEVKVEYEPTPTSPTTTTTEESDKELFYKYPLPKIETEYEELQKSFKQDANGTLKYSLVHPATNIYHFPCYLSNMKLYQKIKKPLINKLQHKNNELSSKRRSLWKEYNRLQDIYYNESFKMQQQLRVLHPPDDEMRKEIDASDNRKVVQQTPEPVEPTSTRRNRRHGDLVTSEEEFKEILLALGKEQEDPLERANRLAATIPDMILDQDQLRMKYMDSNNVVKSKEKWAQRIHENFTDNFSAKEHELFTEAYVLHPKRFGAISRHMGGLRTASECVIHYYVTKKSVNYKQLLLQFRKSSNRKGKRTRKQQNANNNNSSKGPVEVPPVATVQETTTAPVSTEVTLPVSAVPAPVPVPVPNPVSSGGPLSVSALVSDTTAPTPDSVTTPNIPDQAATPISVPVSIQLPVSFNPSEPQPTSEELYTETGRRKRAAAPVFEGKQKKQKETTETTNSAKSISSYWSITEANAFPKLLEEFGMNWPAIADKLETKSATMVKNYFQRNAEKFASIGTHQKMSIRNLLN</sequence>
<feature type="region of interest" description="Disordered" evidence="1">
    <location>
        <begin position="29"/>
        <end position="177"/>
    </location>
</feature>
<feature type="compositionally biased region" description="Basic and acidic residues" evidence="1">
    <location>
        <begin position="252"/>
        <end position="266"/>
    </location>
</feature>
<gene>
    <name evidence="3" type="ORF">G210_5742</name>
</gene>
<dbReference type="PROSITE" id="PS51293">
    <property type="entry name" value="SANT"/>
    <property type="match status" value="1"/>
</dbReference>
<keyword evidence="4" id="KW-1185">Reference proteome</keyword>
<dbReference type="Gene3D" id="1.10.10.60">
    <property type="entry name" value="Homeodomain-like"/>
    <property type="match status" value="1"/>
</dbReference>
<feature type="compositionally biased region" description="Low complexity" evidence="1">
    <location>
        <begin position="216"/>
        <end position="251"/>
    </location>
</feature>
<feature type="compositionally biased region" description="Low complexity" evidence="1">
    <location>
        <begin position="31"/>
        <end position="45"/>
    </location>
</feature>
<keyword evidence="3" id="KW-0238">DNA-binding</keyword>
<dbReference type="OMA" id="LFCEGFC"/>
<name>M3K415_CANMX</name>
<dbReference type="Pfam" id="PF00249">
    <property type="entry name" value="Myb_DNA-binding"/>
    <property type="match status" value="2"/>
</dbReference>
<dbReference type="SMART" id="SM00717">
    <property type="entry name" value="SANT"/>
    <property type="match status" value="2"/>
</dbReference>
<feature type="compositionally biased region" description="Basic and acidic residues" evidence="1">
    <location>
        <begin position="276"/>
        <end position="291"/>
    </location>
</feature>
<protein>
    <submittedName>
        <fullName evidence="3">DNA-binding protein, SET3 histone deacetylase complex subunit, putative</fullName>
    </submittedName>
</protein>
<dbReference type="PANTHER" id="PTHR13992:SF39">
    <property type="entry name" value="SMRTER, ISOFORM G"/>
    <property type="match status" value="1"/>
</dbReference>
<dbReference type="GO" id="GO:0003677">
    <property type="term" value="F:DNA binding"/>
    <property type="evidence" value="ECO:0007669"/>
    <property type="project" value="UniProtKB-KW"/>
</dbReference>
<feature type="compositionally biased region" description="Low complexity" evidence="1">
    <location>
        <begin position="109"/>
        <end position="166"/>
    </location>
</feature>
<dbReference type="CDD" id="cd00167">
    <property type="entry name" value="SANT"/>
    <property type="match status" value="2"/>
</dbReference>
<feature type="region of interest" description="Disordered" evidence="1">
    <location>
        <begin position="191"/>
        <end position="364"/>
    </location>
</feature>
<dbReference type="STRING" id="1245528.M3K415"/>
<dbReference type="Gene3D" id="1.20.58.1880">
    <property type="match status" value="1"/>
</dbReference>
<dbReference type="GO" id="GO:0034967">
    <property type="term" value="C:Set3 complex"/>
    <property type="evidence" value="ECO:0007669"/>
    <property type="project" value="TreeGrafter"/>
</dbReference>
<proteinExistence type="predicted"/>
<evidence type="ECO:0000256" key="1">
    <source>
        <dbReference type="SAM" id="MobiDB-lite"/>
    </source>
</evidence>
<feature type="compositionally biased region" description="Polar residues" evidence="1">
    <location>
        <begin position="776"/>
        <end position="789"/>
    </location>
</feature>
<dbReference type="HOGENOM" id="CLU_299559_0_0_1"/>
<feature type="compositionally biased region" description="Basic and acidic residues" evidence="1">
    <location>
        <begin position="350"/>
        <end position="361"/>
    </location>
</feature>
<dbReference type="InterPro" id="IPR017884">
    <property type="entry name" value="SANT_dom"/>
</dbReference>
<dbReference type="InterPro" id="IPR051571">
    <property type="entry name" value="N-CoR_corepressor"/>
</dbReference>
<dbReference type="PANTHER" id="PTHR13992">
    <property type="entry name" value="NUCLEAR RECEPTOR CO-REPRESSOR RELATED NCOR"/>
    <property type="match status" value="1"/>
</dbReference>
<dbReference type="OrthoDB" id="10258692at2759"/>
<dbReference type="FunFam" id="1.10.10.60:FF:000431">
    <property type="entry name" value="Set3C deacetylase complex subunit"/>
    <property type="match status" value="1"/>
</dbReference>
<evidence type="ECO:0000259" key="2">
    <source>
        <dbReference type="PROSITE" id="PS51293"/>
    </source>
</evidence>
<feature type="compositionally biased region" description="Basic residues" evidence="1">
    <location>
        <begin position="667"/>
        <end position="677"/>
    </location>
</feature>
<feature type="compositionally biased region" description="Low complexity" evidence="1">
    <location>
        <begin position="73"/>
        <end position="97"/>
    </location>
</feature>
<comment type="caution">
    <text evidence="3">The sequence shown here is derived from an EMBL/GenBank/DDBJ whole genome shotgun (WGS) entry which is preliminary data.</text>
</comment>
<accession>M3K415</accession>
<evidence type="ECO:0000313" key="4">
    <source>
        <dbReference type="Proteomes" id="UP000011777"/>
    </source>
</evidence>
<evidence type="ECO:0000313" key="3">
    <source>
        <dbReference type="EMBL" id="EMG49494.1"/>
    </source>
</evidence>
<feature type="compositionally biased region" description="Basic and acidic residues" evidence="1">
    <location>
        <begin position="807"/>
        <end position="816"/>
    </location>
</feature>
<feature type="compositionally biased region" description="Polar residues" evidence="1">
    <location>
        <begin position="516"/>
        <end position="529"/>
    </location>
</feature>
<feature type="region of interest" description="Disordered" evidence="1">
    <location>
        <begin position="666"/>
        <end position="693"/>
    </location>
</feature>
<dbReference type="Proteomes" id="UP000011777">
    <property type="component" value="Unassembled WGS sequence"/>
</dbReference>
<feature type="compositionally biased region" description="Acidic residues" evidence="1">
    <location>
        <begin position="292"/>
        <end position="314"/>
    </location>
</feature>
<organism evidence="3 4">
    <name type="scientific">Candida maltosa (strain Xu316)</name>
    <name type="common">Yeast</name>
    <dbReference type="NCBI Taxonomy" id="1245528"/>
    <lineage>
        <taxon>Eukaryota</taxon>
        <taxon>Fungi</taxon>
        <taxon>Dikarya</taxon>
        <taxon>Ascomycota</taxon>
        <taxon>Saccharomycotina</taxon>
        <taxon>Pichiomycetes</taxon>
        <taxon>Debaryomycetaceae</taxon>
        <taxon>Candida/Lodderomyces clade</taxon>
        <taxon>Candida</taxon>
    </lineage>
</organism>
<dbReference type="SUPFAM" id="SSF46689">
    <property type="entry name" value="Homeodomain-like"/>
    <property type="match status" value="2"/>
</dbReference>
<feature type="domain" description="SANT" evidence="2">
    <location>
        <begin position="604"/>
        <end position="656"/>
    </location>
</feature>
<dbReference type="EMBL" id="AOGT01000645">
    <property type="protein sequence ID" value="EMG49494.1"/>
    <property type="molecule type" value="Genomic_DNA"/>
</dbReference>
<reference evidence="3 4" key="1">
    <citation type="submission" date="2013-02" db="EMBL/GenBank/DDBJ databases">
        <title>Genome sequence of Candida maltosa Xu316, a potential industrial strain for xylitol and ethanol production.</title>
        <authorList>
            <person name="Yu J."/>
            <person name="Wang Q."/>
            <person name="Geng X."/>
            <person name="Bao W."/>
            <person name="He P."/>
            <person name="Cai J."/>
        </authorList>
    </citation>
    <scope>NUCLEOTIDE SEQUENCE [LARGE SCALE GENOMIC DNA]</scope>
    <source>
        <strain evidence="4">Xu316</strain>
    </source>
</reference>